<dbReference type="GO" id="GO:0004392">
    <property type="term" value="F:heme oxygenase (decyclizing) activity"/>
    <property type="evidence" value="ECO:0007669"/>
    <property type="project" value="InterPro"/>
</dbReference>
<evidence type="ECO:0000313" key="3">
    <source>
        <dbReference type="Proteomes" id="UP000035352"/>
    </source>
</evidence>
<dbReference type="RefSeq" id="WP_053013510.1">
    <property type="nucleotide sequence ID" value="NZ_CP011371.1"/>
</dbReference>
<feature type="region of interest" description="Disordered" evidence="1">
    <location>
        <begin position="1"/>
        <end position="21"/>
    </location>
</feature>
<accession>A0A0G3BME2</accession>
<dbReference type="InterPro" id="IPR016053">
    <property type="entry name" value="Haem_Oase-like"/>
</dbReference>
<dbReference type="Proteomes" id="UP000035352">
    <property type="component" value="Chromosome"/>
</dbReference>
<dbReference type="InterPro" id="IPR016084">
    <property type="entry name" value="Haem_Oase-like_multi-hlx"/>
</dbReference>
<dbReference type="Gene3D" id="1.20.910.10">
    <property type="entry name" value="Heme oxygenase-like"/>
    <property type="match status" value="1"/>
</dbReference>
<dbReference type="EMBL" id="CP011371">
    <property type="protein sequence ID" value="AKJ29148.1"/>
    <property type="molecule type" value="Genomic_DNA"/>
</dbReference>
<dbReference type="PATRIC" id="fig|413882.6.peg.2569"/>
<dbReference type="SUPFAM" id="SSF48613">
    <property type="entry name" value="Heme oxygenase-like"/>
    <property type="match status" value="1"/>
</dbReference>
<dbReference type="Pfam" id="PF01126">
    <property type="entry name" value="Heme_oxygenase"/>
    <property type="match status" value="1"/>
</dbReference>
<evidence type="ECO:0000313" key="2">
    <source>
        <dbReference type="EMBL" id="AKJ29148.1"/>
    </source>
</evidence>
<dbReference type="STRING" id="413882.AAW51_2457"/>
<proteinExistence type="predicted"/>
<organism evidence="2 3">
    <name type="scientific">Caldimonas brevitalea</name>
    <dbReference type="NCBI Taxonomy" id="413882"/>
    <lineage>
        <taxon>Bacteria</taxon>
        <taxon>Pseudomonadati</taxon>
        <taxon>Pseudomonadota</taxon>
        <taxon>Betaproteobacteria</taxon>
        <taxon>Burkholderiales</taxon>
        <taxon>Sphaerotilaceae</taxon>
        <taxon>Caldimonas</taxon>
    </lineage>
</organism>
<dbReference type="CDD" id="cd19166">
    <property type="entry name" value="HemeO-bac"/>
    <property type="match status" value="1"/>
</dbReference>
<dbReference type="KEGG" id="pbh:AAW51_2457"/>
<reference evidence="2 3" key="1">
    <citation type="submission" date="2015-05" db="EMBL/GenBank/DDBJ databases">
        <authorList>
            <person name="Tang B."/>
            <person name="Yu Y."/>
        </authorList>
    </citation>
    <scope>NUCLEOTIDE SEQUENCE [LARGE SCALE GENOMIC DNA]</scope>
    <source>
        <strain evidence="2 3">DSM 7029</strain>
    </source>
</reference>
<gene>
    <name evidence="2" type="ORF">AAW51_2457</name>
</gene>
<evidence type="ECO:0000256" key="1">
    <source>
        <dbReference type="SAM" id="MobiDB-lite"/>
    </source>
</evidence>
<name>A0A0G3BME2_9BURK</name>
<dbReference type="GO" id="GO:0006788">
    <property type="term" value="P:heme oxidation"/>
    <property type="evidence" value="ECO:0007669"/>
    <property type="project" value="InterPro"/>
</dbReference>
<keyword evidence="3" id="KW-1185">Reference proteome</keyword>
<dbReference type="OrthoDB" id="9149607at2"/>
<protein>
    <submittedName>
        <fullName evidence="2">Bacteriophytochrome heme oxygenase BphO</fullName>
    </submittedName>
</protein>
<dbReference type="AlphaFoldDB" id="A0A0G3BME2"/>
<sequence length="214" mass="23058">MLLYPETALAGTPHPPPVASGTSVREALRAASRPQHQQLEDLLGLTGALTPGRYHAVLQGFAGFLDVWEPRVAAALPQRWQDAFARRRRGHLLHHDLQRLGVTPDSARQQQAAEAAARVPLDRLSQVFGSLYVLEGSTLGARVIVPHLQRQLNLTPETGAAYFHGHGDASGALWREFCMALEHEVGPGPVDRAAACTAACATFAALITVFSQLP</sequence>